<evidence type="ECO:0000256" key="1">
    <source>
        <dbReference type="SAM" id="MobiDB-lite"/>
    </source>
</evidence>
<evidence type="ECO:0000313" key="3">
    <source>
        <dbReference type="Proteomes" id="UP001190700"/>
    </source>
</evidence>
<feature type="region of interest" description="Disordered" evidence="1">
    <location>
        <begin position="285"/>
        <end position="318"/>
    </location>
</feature>
<feature type="compositionally biased region" description="Polar residues" evidence="1">
    <location>
        <begin position="150"/>
        <end position="159"/>
    </location>
</feature>
<accession>A0AAE0GNE8</accession>
<keyword evidence="3" id="KW-1185">Reference proteome</keyword>
<feature type="region of interest" description="Disordered" evidence="1">
    <location>
        <begin position="104"/>
        <end position="123"/>
    </location>
</feature>
<dbReference type="EMBL" id="LGRX02003890">
    <property type="protein sequence ID" value="KAK3281319.1"/>
    <property type="molecule type" value="Genomic_DNA"/>
</dbReference>
<organism evidence="2 3">
    <name type="scientific">Cymbomonas tetramitiformis</name>
    <dbReference type="NCBI Taxonomy" id="36881"/>
    <lineage>
        <taxon>Eukaryota</taxon>
        <taxon>Viridiplantae</taxon>
        <taxon>Chlorophyta</taxon>
        <taxon>Pyramimonadophyceae</taxon>
        <taxon>Pyramimonadales</taxon>
        <taxon>Pyramimonadaceae</taxon>
        <taxon>Cymbomonas</taxon>
    </lineage>
</organism>
<comment type="caution">
    <text evidence="2">The sequence shown here is derived from an EMBL/GenBank/DDBJ whole genome shotgun (WGS) entry which is preliminary data.</text>
</comment>
<dbReference type="Proteomes" id="UP001190700">
    <property type="component" value="Unassembled WGS sequence"/>
</dbReference>
<reference evidence="2 3" key="1">
    <citation type="journal article" date="2015" name="Genome Biol. Evol.">
        <title>Comparative Genomics of a Bacterivorous Green Alga Reveals Evolutionary Causalities and Consequences of Phago-Mixotrophic Mode of Nutrition.</title>
        <authorList>
            <person name="Burns J.A."/>
            <person name="Paasch A."/>
            <person name="Narechania A."/>
            <person name="Kim E."/>
        </authorList>
    </citation>
    <scope>NUCLEOTIDE SEQUENCE [LARGE SCALE GENOMIC DNA]</scope>
    <source>
        <strain evidence="2 3">PLY_AMNH</strain>
    </source>
</reference>
<feature type="compositionally biased region" description="Basic residues" evidence="1">
    <location>
        <begin position="164"/>
        <end position="174"/>
    </location>
</feature>
<protein>
    <submittedName>
        <fullName evidence="2">Uncharacterized protein</fullName>
    </submittedName>
</protein>
<dbReference type="AlphaFoldDB" id="A0AAE0GNE8"/>
<feature type="region of interest" description="Disordered" evidence="1">
    <location>
        <begin position="150"/>
        <end position="179"/>
    </location>
</feature>
<proteinExistence type="predicted"/>
<sequence length="345" mass="36342">MSPGEARARAVLNFANVTMVCKMFATAFGKAANLNDSERAGLANLQFGLGASQQAEQQPVDLLDTHVQATTVPGFHEHGIFKRMGATCRTAQAVTFAVWVAARRTSPADQQSQPEQAGLRADEEPHPVIKMLDGIAGGSSEGRELQHLTASTHASSPNVVGQKQQRKRGKRKTKAPSTKVRDMARLKVAAAITHDWDDATPAFACRCTCVFARGVRKPTEPGWDGGHLRMRAVGPCLGGSPTTPPAQTAGMDGAAALPAVPAANEAPAVGVSGDREATLSLAAAERPGLGEMDAAPPPQTAGMGGAAAPPRSPRGHNRYYQSRSCLERFQQWPQVESDNLGCLAL</sequence>
<gene>
    <name evidence="2" type="ORF">CYMTET_10890</name>
</gene>
<evidence type="ECO:0000313" key="2">
    <source>
        <dbReference type="EMBL" id="KAK3281319.1"/>
    </source>
</evidence>
<name>A0AAE0GNE8_9CHLO</name>